<feature type="region of interest" description="Disordered" evidence="1">
    <location>
        <begin position="241"/>
        <end position="261"/>
    </location>
</feature>
<evidence type="ECO:0000313" key="2">
    <source>
        <dbReference type="EMBL" id="SEQ02427.1"/>
    </source>
</evidence>
<protein>
    <submittedName>
        <fullName evidence="2">Uncharacterized protein</fullName>
    </submittedName>
</protein>
<name>A0A1H9CMZ9_9ACTN</name>
<accession>A0A1H9CMZ9</accession>
<feature type="region of interest" description="Disordered" evidence="1">
    <location>
        <begin position="1"/>
        <end position="32"/>
    </location>
</feature>
<proteinExistence type="predicted"/>
<evidence type="ECO:0000313" key="3">
    <source>
        <dbReference type="Proteomes" id="UP000199055"/>
    </source>
</evidence>
<feature type="compositionally biased region" description="Low complexity" evidence="1">
    <location>
        <begin position="248"/>
        <end position="261"/>
    </location>
</feature>
<reference evidence="2 3" key="1">
    <citation type="submission" date="2016-10" db="EMBL/GenBank/DDBJ databases">
        <authorList>
            <person name="de Groot N.N."/>
        </authorList>
    </citation>
    <scope>NUCLEOTIDE SEQUENCE [LARGE SCALE GENOMIC DNA]</scope>
    <source>
        <strain evidence="2 3">CGMCC 4.3519</strain>
    </source>
</reference>
<dbReference type="AlphaFoldDB" id="A0A1H9CMZ9"/>
<gene>
    <name evidence="2" type="ORF">SAMN05216481_103326</name>
</gene>
<dbReference type="Proteomes" id="UP000199055">
    <property type="component" value="Unassembled WGS sequence"/>
</dbReference>
<feature type="region of interest" description="Disordered" evidence="1">
    <location>
        <begin position="129"/>
        <end position="170"/>
    </location>
</feature>
<keyword evidence="3" id="KW-1185">Reference proteome</keyword>
<dbReference type="STRING" id="403935.SAMN05216481_103326"/>
<dbReference type="EMBL" id="FOET01000003">
    <property type="protein sequence ID" value="SEQ02427.1"/>
    <property type="molecule type" value="Genomic_DNA"/>
</dbReference>
<feature type="compositionally biased region" description="Pro residues" evidence="1">
    <location>
        <begin position="155"/>
        <end position="169"/>
    </location>
</feature>
<evidence type="ECO:0000256" key="1">
    <source>
        <dbReference type="SAM" id="MobiDB-lite"/>
    </source>
</evidence>
<organism evidence="2 3">
    <name type="scientific">Streptomyces radiopugnans</name>
    <dbReference type="NCBI Taxonomy" id="403935"/>
    <lineage>
        <taxon>Bacteria</taxon>
        <taxon>Bacillati</taxon>
        <taxon>Actinomycetota</taxon>
        <taxon>Actinomycetes</taxon>
        <taxon>Kitasatosporales</taxon>
        <taxon>Streptomycetaceae</taxon>
        <taxon>Streptomyces</taxon>
    </lineage>
</organism>
<sequence length="326" mass="33975">MAAQDLSAGVPAHKHPMASPGYGKRTAPGQRPRTAADFAHLPRREASVAAYLDRLPDGADISVKTLAKVLPDYGQCALGTVLRRLSEAGHLRRGREHITGGGSPRWVTRTYFSRTARGDAWWAAFLAGEQPGDEPAGHATEPTAESATGTAPAREPAPVPAPAPAPVRPPRSRAYGVLAGLGRAEPRMTLSAADCAALEELAGQWLERGADERQLTGALTAGLPPEVHHPAALARRRLTDKLPPEPAPESASASAPASGAPEPAVLRMAECTVCGVPGRPDALPGGLCRDCRGLPPAVPAGPSPAEIRARVDRLRAAARTSERSCT</sequence>